<evidence type="ECO:0000256" key="3">
    <source>
        <dbReference type="ARBA" id="ARBA00023125"/>
    </source>
</evidence>
<dbReference type="SUPFAM" id="SSF52172">
    <property type="entry name" value="CheY-like"/>
    <property type="match status" value="1"/>
</dbReference>
<feature type="modified residue" description="4-aspartylphosphate" evidence="5">
    <location>
        <position position="71"/>
    </location>
</feature>
<keyword evidence="2" id="KW-0805">Transcription regulation</keyword>
<evidence type="ECO:0000256" key="4">
    <source>
        <dbReference type="ARBA" id="ARBA00023163"/>
    </source>
</evidence>
<feature type="domain" description="Response regulatory" evidence="7">
    <location>
        <begin position="20"/>
        <end position="136"/>
    </location>
</feature>
<dbReference type="InterPro" id="IPR001789">
    <property type="entry name" value="Sig_transdc_resp-reg_receiver"/>
</dbReference>
<dbReference type="InterPro" id="IPR011006">
    <property type="entry name" value="CheY-like_superfamily"/>
</dbReference>
<keyword evidence="9" id="KW-1185">Reference proteome</keyword>
<keyword evidence="4" id="KW-0804">Transcription</keyword>
<protein>
    <submittedName>
        <fullName evidence="8">Response regulator transcription factor</fullName>
    </submittedName>
</protein>
<accession>A0ABU8XJW7</accession>
<dbReference type="InterPro" id="IPR000792">
    <property type="entry name" value="Tscrpt_reg_LuxR_C"/>
</dbReference>
<name>A0ABU8XJW7_9BURK</name>
<dbReference type="InterPro" id="IPR039420">
    <property type="entry name" value="WalR-like"/>
</dbReference>
<dbReference type="EMBL" id="JBBKZS010000041">
    <property type="protein sequence ID" value="MEJ8859869.1"/>
    <property type="molecule type" value="Genomic_DNA"/>
</dbReference>
<dbReference type="PROSITE" id="PS50043">
    <property type="entry name" value="HTH_LUXR_2"/>
    <property type="match status" value="1"/>
</dbReference>
<comment type="caution">
    <text evidence="8">The sequence shown here is derived from an EMBL/GenBank/DDBJ whole genome shotgun (WGS) entry which is preliminary data.</text>
</comment>
<evidence type="ECO:0000256" key="5">
    <source>
        <dbReference type="PROSITE-ProRule" id="PRU00169"/>
    </source>
</evidence>
<dbReference type="CDD" id="cd17535">
    <property type="entry name" value="REC_NarL-like"/>
    <property type="match status" value="1"/>
</dbReference>
<dbReference type="RefSeq" id="WP_340339902.1">
    <property type="nucleotide sequence ID" value="NZ_JBBKZS010000041.1"/>
</dbReference>
<feature type="domain" description="HTH luxR-type" evidence="6">
    <location>
        <begin position="158"/>
        <end position="223"/>
    </location>
</feature>
<reference evidence="8 9" key="1">
    <citation type="submission" date="2024-03" db="EMBL/GenBank/DDBJ databases">
        <title>Novel species of the genus Variovorax.</title>
        <authorList>
            <person name="Liu Q."/>
            <person name="Xin Y.-H."/>
        </authorList>
    </citation>
    <scope>NUCLEOTIDE SEQUENCE [LARGE SCALE GENOMIC DNA]</scope>
    <source>
        <strain evidence="8 9">KACC 18901</strain>
    </source>
</reference>
<dbReference type="SMART" id="SM00421">
    <property type="entry name" value="HTH_LUXR"/>
    <property type="match status" value="1"/>
</dbReference>
<evidence type="ECO:0000313" key="8">
    <source>
        <dbReference type="EMBL" id="MEJ8859869.1"/>
    </source>
</evidence>
<dbReference type="Proteomes" id="UP001367030">
    <property type="component" value="Unassembled WGS sequence"/>
</dbReference>
<dbReference type="PANTHER" id="PTHR43214">
    <property type="entry name" value="TWO-COMPONENT RESPONSE REGULATOR"/>
    <property type="match status" value="1"/>
</dbReference>
<dbReference type="Gene3D" id="3.40.50.2300">
    <property type="match status" value="1"/>
</dbReference>
<dbReference type="InterPro" id="IPR058245">
    <property type="entry name" value="NreC/VraR/RcsB-like_REC"/>
</dbReference>
<proteinExistence type="predicted"/>
<gene>
    <name evidence="8" type="ORF">WKW79_35340</name>
</gene>
<dbReference type="SMART" id="SM00448">
    <property type="entry name" value="REC"/>
    <property type="match status" value="1"/>
</dbReference>
<dbReference type="PRINTS" id="PR00038">
    <property type="entry name" value="HTHLUXR"/>
</dbReference>
<keyword evidence="1 5" id="KW-0597">Phosphoprotein</keyword>
<organism evidence="8 9">
    <name type="scientific">Variovorax robiniae</name>
    <dbReference type="NCBI Taxonomy" id="1836199"/>
    <lineage>
        <taxon>Bacteria</taxon>
        <taxon>Pseudomonadati</taxon>
        <taxon>Pseudomonadota</taxon>
        <taxon>Betaproteobacteria</taxon>
        <taxon>Burkholderiales</taxon>
        <taxon>Comamonadaceae</taxon>
        <taxon>Variovorax</taxon>
    </lineage>
</organism>
<evidence type="ECO:0000256" key="1">
    <source>
        <dbReference type="ARBA" id="ARBA00022553"/>
    </source>
</evidence>
<evidence type="ECO:0000313" key="9">
    <source>
        <dbReference type="Proteomes" id="UP001367030"/>
    </source>
</evidence>
<sequence>MVIPASSNDFNTLREMAPTRIGIADDHPVVRQALRQLLRDHEEFTVVGEARSAHEALQLVDSLPLQILVLDLSIPGKCGLDMLASIRVRAPALYVLVFSGYAETQFARKAFREGAHGFVHKGSDPGDLIVALRRLAAGGRYVSAALARQFAIEVSEREVSAPARLSRREFQVLLGIAAGKKPAAIARQLSLSAKTVTLYRAHLLHKLGLTSNAELTYFAIREGLLA</sequence>
<keyword evidence="3" id="KW-0238">DNA-binding</keyword>
<evidence type="ECO:0000256" key="2">
    <source>
        <dbReference type="ARBA" id="ARBA00023015"/>
    </source>
</evidence>
<evidence type="ECO:0000259" key="6">
    <source>
        <dbReference type="PROSITE" id="PS50043"/>
    </source>
</evidence>
<dbReference type="PANTHER" id="PTHR43214:SF41">
    <property type="entry name" value="NITRATE_NITRITE RESPONSE REGULATOR PROTEIN NARP"/>
    <property type="match status" value="1"/>
</dbReference>
<dbReference type="Pfam" id="PF00196">
    <property type="entry name" value="GerE"/>
    <property type="match status" value="1"/>
</dbReference>
<dbReference type="Pfam" id="PF00072">
    <property type="entry name" value="Response_reg"/>
    <property type="match status" value="1"/>
</dbReference>
<evidence type="ECO:0000259" key="7">
    <source>
        <dbReference type="PROSITE" id="PS50110"/>
    </source>
</evidence>
<dbReference type="PROSITE" id="PS50110">
    <property type="entry name" value="RESPONSE_REGULATORY"/>
    <property type="match status" value="1"/>
</dbReference>
<dbReference type="CDD" id="cd06170">
    <property type="entry name" value="LuxR_C_like"/>
    <property type="match status" value="1"/>
</dbReference>
<dbReference type="SUPFAM" id="SSF46894">
    <property type="entry name" value="C-terminal effector domain of the bipartite response regulators"/>
    <property type="match status" value="1"/>
</dbReference>
<dbReference type="InterPro" id="IPR016032">
    <property type="entry name" value="Sig_transdc_resp-reg_C-effctor"/>
</dbReference>